<keyword evidence="4" id="KW-1185">Reference proteome</keyword>
<evidence type="ECO:0000313" key="3">
    <source>
        <dbReference type="EMBL" id="MFC7190049.1"/>
    </source>
</evidence>
<dbReference type="Proteomes" id="UP001596417">
    <property type="component" value="Unassembled WGS sequence"/>
</dbReference>
<organism evidence="3 4">
    <name type="scientific">Halocatena marina</name>
    <dbReference type="NCBI Taxonomy" id="2934937"/>
    <lineage>
        <taxon>Archaea</taxon>
        <taxon>Methanobacteriati</taxon>
        <taxon>Methanobacteriota</taxon>
        <taxon>Stenosarchaea group</taxon>
        <taxon>Halobacteria</taxon>
        <taxon>Halobacteriales</taxon>
        <taxon>Natronomonadaceae</taxon>
        <taxon>Halocatena</taxon>
    </lineage>
</organism>
<proteinExistence type="predicted"/>
<dbReference type="EMBL" id="JBHTAX010000001">
    <property type="protein sequence ID" value="MFC7190049.1"/>
    <property type="molecule type" value="Genomic_DNA"/>
</dbReference>
<evidence type="ECO:0000313" key="4">
    <source>
        <dbReference type="Proteomes" id="UP001596417"/>
    </source>
</evidence>
<feature type="region of interest" description="Disordered" evidence="1">
    <location>
        <begin position="229"/>
        <end position="286"/>
    </location>
</feature>
<keyword evidence="2" id="KW-0812">Transmembrane</keyword>
<name>A0ABD5YL17_9EURY</name>
<gene>
    <name evidence="3" type="ORF">ACFQL7_09390</name>
</gene>
<reference evidence="3 4" key="1">
    <citation type="journal article" date="2019" name="Int. J. Syst. Evol. Microbiol.">
        <title>The Global Catalogue of Microorganisms (GCM) 10K type strain sequencing project: providing services to taxonomists for standard genome sequencing and annotation.</title>
        <authorList>
            <consortium name="The Broad Institute Genomics Platform"/>
            <consortium name="The Broad Institute Genome Sequencing Center for Infectious Disease"/>
            <person name="Wu L."/>
            <person name="Ma J."/>
        </authorList>
    </citation>
    <scope>NUCLEOTIDE SEQUENCE [LARGE SCALE GENOMIC DNA]</scope>
    <source>
        <strain evidence="3 4">RDMS1</strain>
    </source>
</reference>
<dbReference type="AlphaFoldDB" id="A0ABD5YL17"/>
<comment type="caution">
    <text evidence="3">The sequence shown here is derived from an EMBL/GenBank/DDBJ whole genome shotgun (WGS) entry which is preliminary data.</text>
</comment>
<dbReference type="RefSeq" id="WP_264554610.1">
    <property type="nucleotide sequence ID" value="NZ_CP109979.1"/>
</dbReference>
<evidence type="ECO:0000256" key="2">
    <source>
        <dbReference type="SAM" id="Phobius"/>
    </source>
</evidence>
<feature type="region of interest" description="Disordered" evidence="1">
    <location>
        <begin position="173"/>
        <end position="195"/>
    </location>
</feature>
<dbReference type="GeneID" id="76199619"/>
<feature type="compositionally biased region" description="Low complexity" evidence="1">
    <location>
        <begin position="180"/>
        <end position="193"/>
    </location>
</feature>
<accession>A0ABD5YL17</accession>
<keyword evidence="2" id="KW-1133">Transmembrane helix</keyword>
<feature type="compositionally biased region" description="Low complexity" evidence="1">
    <location>
        <begin position="268"/>
        <end position="286"/>
    </location>
</feature>
<keyword evidence="2" id="KW-0472">Membrane</keyword>
<evidence type="ECO:0000256" key="1">
    <source>
        <dbReference type="SAM" id="MobiDB-lite"/>
    </source>
</evidence>
<feature type="compositionally biased region" description="Low complexity" evidence="1">
    <location>
        <begin position="229"/>
        <end position="249"/>
    </location>
</feature>
<sequence length="319" mass="34029">MSSTDKPRSNRIIPLALLTLAVLGLSVVAAGSAVPPANQANTSSAQSEKTHTLVIKKTTGKPVRYAVTASKGITGETAESDTIQGTSLSGRVGPYPWQNKSNDTKDVINYIGYIQSFQIQGGDAQVLLNGQRVQPSVLDDNYIEIRNPNANGTNKQPVQYQITVTGDAIGGEKAEKKDTTNATKKNAKTNSTTIRGQLTDRADSFYFGGNITSSSFDGQAHVFINGQRASVSKPTATPTATSTPSPTVTENKPPATSTTVSERRTDSRVTTTTSENATSTTTTNSSNSELFISVVGGIFLLMVVAFSTLWVFSPRERRW</sequence>
<protein>
    <submittedName>
        <fullName evidence="3">Uncharacterized protein</fullName>
    </submittedName>
</protein>
<feature type="transmembrane region" description="Helical" evidence="2">
    <location>
        <begin position="290"/>
        <end position="312"/>
    </location>
</feature>